<dbReference type="PRINTS" id="PR01072">
    <property type="entry name" value="PRESENILIN"/>
</dbReference>
<comment type="caution">
    <text evidence="13">The sequence shown here is derived from an EMBL/GenBank/DDBJ whole genome shotgun (WGS) entry which is preliminary data.</text>
</comment>
<keyword evidence="11" id="KW-0645">Protease</keyword>
<dbReference type="InterPro" id="IPR001108">
    <property type="entry name" value="Peptidase_A22A"/>
</dbReference>
<evidence type="ECO:0000256" key="6">
    <source>
        <dbReference type="ARBA" id="ARBA00022989"/>
    </source>
</evidence>
<evidence type="ECO:0000256" key="5">
    <source>
        <dbReference type="ARBA" id="ARBA00022976"/>
    </source>
</evidence>
<evidence type="ECO:0000256" key="1">
    <source>
        <dbReference type="ARBA" id="ARBA00008604"/>
    </source>
</evidence>
<sequence length="509" mass="54887">MPFRQVFAPQLFNAAHFIDRIRRYLPFQSQAPADSPVVIPERVDSTNAIEPELTEEEKIEDLKYYMEQIFLIIKPVIACMALSILWVKLTTESTPLYDSGIALQSAAPTTSVGASLGFSSSSSGSAFASAAGILGEIIGATLVIVALFYFNCMKILYAVFVLIVTGLLGVFTWTLGNQLLTVHNLAFDTITFWFFIWNVSVVGVTQIFYKGPMILQQCYLVFMSSLMAHSLTQLPSLTTWILLALLAVWDLIAVLCPFGPLRILVETAQTHDREIPAMLYSVMVWMMASPGDPPSVRGQPASSSASITRRGSAARSDTSSWHALQSDFGDASQLIKGHVPPVTEIEMDVRVPGPGSAAPESAPLESDPLNATAASPPANGEDDTCDAAEEEAEEEEAARGGVKLGLGDFVFYSVLVGRAALFDWVTTFACSIAVLTGLNATIFLLAMYQKALPALPISIAFGILFYFVSAITLSPLVNFLVKRPDKVVVAGAEAWLWVGQGGGGGMVYV</sequence>
<evidence type="ECO:0000256" key="10">
    <source>
        <dbReference type="ARBA" id="ARBA00066080"/>
    </source>
</evidence>
<dbReference type="GO" id="GO:0070765">
    <property type="term" value="C:gamma-secretase complex"/>
    <property type="evidence" value="ECO:0007669"/>
    <property type="project" value="TreeGrafter"/>
</dbReference>
<dbReference type="PANTHER" id="PTHR10202">
    <property type="entry name" value="PRESENILIN"/>
    <property type="match status" value="1"/>
</dbReference>
<evidence type="ECO:0000313" key="13">
    <source>
        <dbReference type="EMBL" id="KAJ3185583.1"/>
    </source>
</evidence>
<keyword evidence="6 11" id="KW-1133">Transmembrane helix</keyword>
<feature type="transmembrane region" description="Helical" evidence="11">
    <location>
        <begin position="190"/>
        <end position="209"/>
    </location>
</feature>
<reference evidence="13" key="1">
    <citation type="submission" date="2020-05" db="EMBL/GenBank/DDBJ databases">
        <title>Phylogenomic resolution of chytrid fungi.</title>
        <authorList>
            <person name="Stajich J.E."/>
            <person name="Amses K."/>
            <person name="Simmons R."/>
            <person name="Seto K."/>
            <person name="Myers J."/>
            <person name="Bonds A."/>
            <person name="Quandt C.A."/>
            <person name="Barry K."/>
            <person name="Liu P."/>
            <person name="Grigoriev I."/>
            <person name="Longcore J.E."/>
            <person name="James T.Y."/>
        </authorList>
    </citation>
    <scope>NUCLEOTIDE SEQUENCE</scope>
    <source>
        <strain evidence="13">JEL0379</strain>
    </source>
</reference>
<comment type="subunit">
    <text evidence="10">Homodimer. Component of the gamma-secretase complex, a complex composed of a presenilin homodimer, nicastrin, aph1 and pen2.</text>
</comment>
<dbReference type="InterPro" id="IPR006639">
    <property type="entry name" value="Preselin/SPP"/>
</dbReference>
<dbReference type="AlphaFoldDB" id="A0AAD5TS70"/>
<keyword evidence="2 11" id="KW-0812">Transmembrane</keyword>
<dbReference type="GO" id="GO:0055074">
    <property type="term" value="P:calcium ion homeostasis"/>
    <property type="evidence" value="ECO:0007669"/>
    <property type="project" value="TreeGrafter"/>
</dbReference>
<name>A0AAD5TS70_9FUNG</name>
<dbReference type="EMBL" id="JADGJQ010000001">
    <property type="protein sequence ID" value="KAJ3185583.1"/>
    <property type="molecule type" value="Genomic_DNA"/>
</dbReference>
<gene>
    <name evidence="13" type="primary">PSEN1</name>
    <name evidence="13" type="ORF">HDU87_000206</name>
</gene>
<dbReference type="GO" id="GO:0016485">
    <property type="term" value="P:protein processing"/>
    <property type="evidence" value="ECO:0007669"/>
    <property type="project" value="InterPro"/>
</dbReference>
<feature type="region of interest" description="Disordered" evidence="12">
    <location>
        <begin position="293"/>
        <end position="319"/>
    </location>
</feature>
<evidence type="ECO:0000256" key="9">
    <source>
        <dbReference type="ARBA" id="ARBA00053367"/>
    </source>
</evidence>
<evidence type="ECO:0000256" key="4">
    <source>
        <dbReference type="ARBA" id="ARBA00022824"/>
    </source>
</evidence>
<feature type="region of interest" description="Disordered" evidence="12">
    <location>
        <begin position="349"/>
        <end position="384"/>
    </location>
</feature>
<keyword evidence="14" id="KW-1185">Reference proteome</keyword>
<comment type="function">
    <text evidence="11">Probable subunit of the gamma-secretase complex, an endoprotease complex that catalyzes the intramembrane cleavage of integral membrane proteins such as Notch receptors.</text>
</comment>
<comment type="similarity">
    <text evidence="1 11">Belongs to the peptidase A22A family.</text>
</comment>
<keyword evidence="4 11" id="KW-0256">Endoplasmic reticulum</keyword>
<dbReference type="GO" id="GO:0044351">
    <property type="term" value="P:macropinocytosis"/>
    <property type="evidence" value="ECO:0007669"/>
    <property type="project" value="UniProtKB-ARBA"/>
</dbReference>
<comment type="domain">
    <text evidence="11">The PAL motif is required for normal active site conformation.</text>
</comment>
<evidence type="ECO:0000256" key="11">
    <source>
        <dbReference type="RuleBase" id="RU361148"/>
    </source>
</evidence>
<feature type="transmembrane region" description="Helical" evidence="11">
    <location>
        <begin position="155"/>
        <end position="175"/>
    </location>
</feature>
<keyword evidence="7 11" id="KW-0333">Golgi apparatus</keyword>
<keyword evidence="3 11" id="KW-0378">Hydrolase</keyword>
<dbReference type="GO" id="GO:0005789">
    <property type="term" value="C:endoplasmic reticulum membrane"/>
    <property type="evidence" value="ECO:0007669"/>
    <property type="project" value="UniProtKB-SubCell"/>
</dbReference>
<dbReference type="InterPro" id="IPR042524">
    <property type="entry name" value="Presenilin_C"/>
</dbReference>
<dbReference type="FunFam" id="1.10.472.100:FF:000003">
    <property type="entry name" value="Presenilin"/>
    <property type="match status" value="1"/>
</dbReference>
<feature type="transmembrane region" description="Helical" evidence="11">
    <location>
        <begin position="69"/>
        <end position="87"/>
    </location>
</feature>
<feature type="compositionally biased region" description="Low complexity" evidence="12">
    <location>
        <begin position="352"/>
        <end position="368"/>
    </location>
</feature>
<feature type="transmembrane region" description="Helical" evidence="11">
    <location>
        <begin position="126"/>
        <end position="148"/>
    </location>
</feature>
<keyword evidence="5 11" id="KW-0914">Notch signaling pathway</keyword>
<feature type="transmembrane region" description="Helical" evidence="11">
    <location>
        <begin position="421"/>
        <end position="448"/>
    </location>
</feature>
<dbReference type="Pfam" id="PF01080">
    <property type="entry name" value="Presenilin"/>
    <property type="match status" value="1"/>
</dbReference>
<evidence type="ECO:0000256" key="12">
    <source>
        <dbReference type="SAM" id="MobiDB-lite"/>
    </source>
</evidence>
<feature type="compositionally biased region" description="Polar residues" evidence="12">
    <location>
        <begin position="300"/>
        <end position="319"/>
    </location>
</feature>
<dbReference type="GO" id="GO:0000139">
    <property type="term" value="C:Golgi membrane"/>
    <property type="evidence" value="ECO:0007669"/>
    <property type="project" value="UniProtKB-SubCell"/>
</dbReference>
<evidence type="ECO:0000256" key="3">
    <source>
        <dbReference type="ARBA" id="ARBA00022801"/>
    </source>
</evidence>
<evidence type="ECO:0000256" key="8">
    <source>
        <dbReference type="ARBA" id="ARBA00023136"/>
    </source>
</evidence>
<evidence type="ECO:0000256" key="2">
    <source>
        <dbReference type="ARBA" id="ARBA00022692"/>
    </source>
</evidence>
<evidence type="ECO:0000313" key="14">
    <source>
        <dbReference type="Proteomes" id="UP001212152"/>
    </source>
</evidence>
<proteinExistence type="inferred from homology"/>
<organism evidence="13 14">
    <name type="scientific">Geranomyces variabilis</name>
    <dbReference type="NCBI Taxonomy" id="109894"/>
    <lineage>
        <taxon>Eukaryota</taxon>
        <taxon>Fungi</taxon>
        <taxon>Fungi incertae sedis</taxon>
        <taxon>Chytridiomycota</taxon>
        <taxon>Chytridiomycota incertae sedis</taxon>
        <taxon>Chytridiomycetes</taxon>
        <taxon>Spizellomycetales</taxon>
        <taxon>Powellomycetaceae</taxon>
        <taxon>Geranomyces</taxon>
    </lineage>
</organism>
<dbReference type="Proteomes" id="UP001212152">
    <property type="component" value="Unassembled WGS sequence"/>
</dbReference>
<dbReference type="PANTHER" id="PTHR10202:SF13">
    <property type="entry name" value="PRESENILIN HOMOLOG"/>
    <property type="match status" value="1"/>
</dbReference>
<dbReference type="GO" id="GO:0006509">
    <property type="term" value="P:membrane protein ectodomain proteolysis"/>
    <property type="evidence" value="ECO:0007669"/>
    <property type="project" value="TreeGrafter"/>
</dbReference>
<comment type="function">
    <text evidence="9">Probable catalytic subunit of the gamma-secretase complex, an endoprotease complex that catalyzes the intramembrane cleavage of integral membrane proteins such as Notch receptors. Requires the other members of the gamma-secretase complex to have a protease activity.</text>
</comment>
<keyword evidence="8 11" id="KW-0472">Membrane</keyword>
<feature type="transmembrane region" description="Helical" evidence="11">
    <location>
        <begin position="454"/>
        <end position="477"/>
    </location>
</feature>
<accession>A0AAD5TS70</accession>
<dbReference type="EC" id="3.4.23.-" evidence="11"/>
<feature type="transmembrane region" description="Helical" evidence="11">
    <location>
        <begin position="240"/>
        <end position="265"/>
    </location>
</feature>
<evidence type="ECO:0000256" key="7">
    <source>
        <dbReference type="ARBA" id="ARBA00023034"/>
    </source>
</evidence>
<dbReference type="Gene3D" id="1.10.472.100">
    <property type="entry name" value="Presenilin"/>
    <property type="match status" value="1"/>
</dbReference>
<comment type="subcellular location">
    <subcellularLocation>
        <location evidence="11">Endoplasmic reticulum membrane</location>
        <topology evidence="11">Multi-pass membrane protein</topology>
    </subcellularLocation>
    <subcellularLocation>
        <location evidence="11">Golgi apparatus membrane</location>
        <topology evidence="11">Multi-pass membrane protein</topology>
    </subcellularLocation>
</comment>
<protein>
    <recommendedName>
        <fullName evidence="11">Presenilin</fullName>
        <ecNumber evidence="11">3.4.23.-</ecNumber>
    </recommendedName>
</protein>
<dbReference type="SMART" id="SM00730">
    <property type="entry name" value="PSN"/>
    <property type="match status" value="1"/>
</dbReference>
<dbReference type="GO" id="GO:0042500">
    <property type="term" value="F:aspartic endopeptidase activity, intramembrane cleaving"/>
    <property type="evidence" value="ECO:0007669"/>
    <property type="project" value="InterPro"/>
</dbReference>